<feature type="transmembrane region" description="Helical" evidence="1">
    <location>
        <begin position="383"/>
        <end position="401"/>
    </location>
</feature>
<protein>
    <submittedName>
        <fullName evidence="2">Putative iron-regulated membrane protein</fullName>
    </submittedName>
</protein>
<dbReference type="PANTHER" id="PTHR34219">
    <property type="entry name" value="IRON-REGULATED INNER MEMBRANE PROTEIN-RELATED"/>
    <property type="match status" value="1"/>
</dbReference>
<dbReference type="AlphaFoldDB" id="A0A3M0CNQ0"/>
<keyword evidence="3" id="KW-1185">Reference proteome</keyword>
<dbReference type="Pfam" id="PF03929">
    <property type="entry name" value="PepSY_TM"/>
    <property type="match status" value="1"/>
</dbReference>
<feature type="transmembrane region" description="Helical" evidence="1">
    <location>
        <begin position="205"/>
        <end position="225"/>
    </location>
</feature>
<feature type="transmembrane region" description="Helical" evidence="1">
    <location>
        <begin position="30"/>
        <end position="54"/>
    </location>
</feature>
<dbReference type="InterPro" id="IPR005625">
    <property type="entry name" value="PepSY-ass_TM"/>
</dbReference>
<proteinExistence type="predicted"/>
<feature type="transmembrane region" description="Helical" evidence="1">
    <location>
        <begin position="350"/>
        <end position="371"/>
    </location>
</feature>
<dbReference type="RefSeq" id="WP_121937785.1">
    <property type="nucleotide sequence ID" value="NZ_REFR01000010.1"/>
</dbReference>
<name>A0A3M0CNQ0_9PROT</name>
<keyword evidence="1" id="KW-0812">Transmembrane</keyword>
<evidence type="ECO:0000256" key="1">
    <source>
        <dbReference type="SAM" id="Phobius"/>
    </source>
</evidence>
<comment type="caution">
    <text evidence="2">The sequence shown here is derived from an EMBL/GenBank/DDBJ whole genome shotgun (WGS) entry which is preliminary data.</text>
</comment>
<evidence type="ECO:0000313" key="3">
    <source>
        <dbReference type="Proteomes" id="UP000271227"/>
    </source>
</evidence>
<dbReference type="Proteomes" id="UP000271227">
    <property type="component" value="Unassembled WGS sequence"/>
</dbReference>
<organism evidence="2 3">
    <name type="scientific">Eilatimonas milleporae</name>
    <dbReference type="NCBI Taxonomy" id="911205"/>
    <lineage>
        <taxon>Bacteria</taxon>
        <taxon>Pseudomonadati</taxon>
        <taxon>Pseudomonadota</taxon>
        <taxon>Alphaproteobacteria</taxon>
        <taxon>Kordiimonadales</taxon>
        <taxon>Kordiimonadaceae</taxon>
        <taxon>Eilatimonas</taxon>
    </lineage>
</organism>
<sequence>MLDQTPAAVRAHSIGVKKANKSKKRKRYELHAWLGFHLALIMSVVLLTGTIATISNEIDWLIYPEMRVSPDGSRVSWGDMENAVKTRAPDDRLNAIVSGAGDHFAYRATLFPEDGGWYFLHINQWTGEVTGRTHPLTVQRFFRDLHRYLFMPSVFGLPIVASMAFVLLLSLYTGWRTVGRLTTAATRLRRDRGIRVFIGDLHKSSGVWAIWFMILMIVTGTWYLAEFVAPAFGSRFEPARPVLSETRLSELDGTQERLPVDTLVAIARKQIPDWTPTDVYYPSRDNMPVSVLGATDDFLIRPRANRVFIDPYSGEVLLAQKSSEIGWVAYVNEMADPLHFGFFGGLATKLIWFVFGLMLTGLSVTGVWLTYKRLRTVAVSKTQFATMPILMLAMISFYFYVQRF</sequence>
<accession>A0A3M0CNQ0</accession>
<feature type="transmembrane region" description="Helical" evidence="1">
    <location>
        <begin position="149"/>
        <end position="172"/>
    </location>
</feature>
<dbReference type="OrthoDB" id="6307929at2"/>
<evidence type="ECO:0000313" key="2">
    <source>
        <dbReference type="EMBL" id="RMB08416.1"/>
    </source>
</evidence>
<gene>
    <name evidence="2" type="ORF">BXY39_1049</name>
</gene>
<dbReference type="PANTHER" id="PTHR34219:SF8">
    <property type="entry name" value="PEPSY DOMAIN-CONTAINING PROTEIN"/>
    <property type="match status" value="1"/>
</dbReference>
<keyword evidence="1" id="KW-1133">Transmembrane helix</keyword>
<keyword evidence="1" id="KW-0472">Membrane</keyword>
<dbReference type="InParanoid" id="A0A3M0CNQ0"/>
<dbReference type="EMBL" id="REFR01000010">
    <property type="protein sequence ID" value="RMB08416.1"/>
    <property type="molecule type" value="Genomic_DNA"/>
</dbReference>
<reference evidence="2 3" key="1">
    <citation type="submission" date="2018-10" db="EMBL/GenBank/DDBJ databases">
        <title>Genomic Encyclopedia of Archaeal and Bacterial Type Strains, Phase II (KMG-II): from individual species to whole genera.</title>
        <authorList>
            <person name="Goeker M."/>
        </authorList>
    </citation>
    <scope>NUCLEOTIDE SEQUENCE [LARGE SCALE GENOMIC DNA]</scope>
    <source>
        <strain evidence="2 3">DSM 25217</strain>
    </source>
</reference>